<dbReference type="Pfam" id="PF13637">
    <property type="entry name" value="Ank_4"/>
    <property type="match status" value="1"/>
</dbReference>
<dbReference type="AlphaFoldDB" id="A0A6P8J587"/>
<dbReference type="Gene3D" id="1.25.40.20">
    <property type="entry name" value="Ankyrin repeat-containing domain"/>
    <property type="match status" value="1"/>
</dbReference>
<dbReference type="GeneID" id="116308499"/>
<proteinExistence type="predicted"/>
<dbReference type="PANTHER" id="PTHR24118:SF99">
    <property type="entry name" value="POTE ANKYRIN DOMAIN FAMILY MEMBER 3C-RELATED"/>
    <property type="match status" value="1"/>
</dbReference>
<dbReference type="SUPFAM" id="SSF48403">
    <property type="entry name" value="Ankyrin repeat"/>
    <property type="match status" value="1"/>
</dbReference>
<dbReference type="InterPro" id="IPR002110">
    <property type="entry name" value="Ankyrin_rpt"/>
</dbReference>
<dbReference type="InParanoid" id="A0A6P8J587"/>
<dbReference type="KEGG" id="aten:116308499"/>
<reference evidence="2" key="1">
    <citation type="submission" date="2025-08" db="UniProtKB">
        <authorList>
            <consortium name="RefSeq"/>
        </authorList>
    </citation>
    <scope>IDENTIFICATION</scope>
    <source>
        <tissue evidence="2">Tentacle</tissue>
    </source>
</reference>
<dbReference type="PANTHER" id="PTHR24118">
    <property type="entry name" value="POTE ANKYRIN DOMAIN"/>
    <property type="match status" value="1"/>
</dbReference>
<accession>A0A6P8J587</accession>
<dbReference type="Proteomes" id="UP000515163">
    <property type="component" value="Unplaced"/>
</dbReference>
<sequence>MTQSLSLARYFLDKGATLHLNENCSVLTFFIENCIFNLSQKTSNLQDGLNLLSDCKEVERNTILGAIASVAFCKTLYFRPGSCDIDVGYLSQLMRIANENASNFKFFQVKFPVGKIKTISEISTMIHEDSNDKQRIESGAAVEVFRRLIKLGANPNTTDSDGNTALHYATQLAFHCVTRETVMEICEQLEKFNVSFHITNHQNETPLLYCLARTIEKVSIEEEPWSAVKTQAAVCRFLVEHGSSVEAKTGSGETVLHLIIRLLQHGFLKRNSQSRKDVSDVALELLEVFVDAFKRGGVSMNT</sequence>
<organism evidence="1 2">
    <name type="scientific">Actinia tenebrosa</name>
    <name type="common">Australian red waratah sea anemone</name>
    <dbReference type="NCBI Taxonomy" id="6105"/>
    <lineage>
        <taxon>Eukaryota</taxon>
        <taxon>Metazoa</taxon>
        <taxon>Cnidaria</taxon>
        <taxon>Anthozoa</taxon>
        <taxon>Hexacorallia</taxon>
        <taxon>Actiniaria</taxon>
        <taxon>Actiniidae</taxon>
        <taxon>Actinia</taxon>
    </lineage>
</organism>
<name>A0A6P8J587_ACTTE</name>
<dbReference type="InterPro" id="IPR036770">
    <property type="entry name" value="Ankyrin_rpt-contain_sf"/>
</dbReference>
<keyword evidence="1" id="KW-1185">Reference proteome</keyword>
<gene>
    <name evidence="2" type="primary">LOC116308499</name>
</gene>
<dbReference type="OrthoDB" id="10254947at2759"/>
<evidence type="ECO:0000313" key="2">
    <source>
        <dbReference type="RefSeq" id="XP_031574832.1"/>
    </source>
</evidence>
<evidence type="ECO:0000313" key="1">
    <source>
        <dbReference type="Proteomes" id="UP000515163"/>
    </source>
</evidence>
<dbReference type="RefSeq" id="XP_031574832.1">
    <property type="nucleotide sequence ID" value="XM_031718972.1"/>
</dbReference>
<protein>
    <submittedName>
        <fullName evidence="2">Uncharacterized protein LOC116308499</fullName>
    </submittedName>
</protein>